<name>A0A0C9YAA3_9AGAR</name>
<proteinExistence type="predicted"/>
<dbReference type="InterPro" id="IPR032675">
    <property type="entry name" value="LRR_dom_sf"/>
</dbReference>
<gene>
    <name evidence="2" type="ORF">K443DRAFT_87819</name>
</gene>
<evidence type="ECO:0000313" key="2">
    <source>
        <dbReference type="EMBL" id="KIK07177.1"/>
    </source>
</evidence>
<dbReference type="HOGENOM" id="CLU_021164_0_2_1"/>
<dbReference type="InterPro" id="IPR001810">
    <property type="entry name" value="F-box_dom"/>
</dbReference>
<dbReference type="Proteomes" id="UP000054477">
    <property type="component" value="Unassembled WGS sequence"/>
</dbReference>
<protein>
    <recommendedName>
        <fullName evidence="1">F-box domain-containing protein</fullName>
    </recommendedName>
</protein>
<dbReference type="AlphaFoldDB" id="A0A0C9YAA3"/>
<accession>A0A0C9YAA3</accession>
<reference evidence="2 3" key="1">
    <citation type="submission" date="2014-04" db="EMBL/GenBank/DDBJ databases">
        <authorList>
            <consortium name="DOE Joint Genome Institute"/>
            <person name="Kuo A."/>
            <person name="Kohler A."/>
            <person name="Nagy L.G."/>
            <person name="Floudas D."/>
            <person name="Copeland A."/>
            <person name="Barry K.W."/>
            <person name="Cichocki N."/>
            <person name="Veneault-Fourrey C."/>
            <person name="LaButti K."/>
            <person name="Lindquist E.A."/>
            <person name="Lipzen A."/>
            <person name="Lundell T."/>
            <person name="Morin E."/>
            <person name="Murat C."/>
            <person name="Sun H."/>
            <person name="Tunlid A."/>
            <person name="Henrissat B."/>
            <person name="Grigoriev I.V."/>
            <person name="Hibbett D.S."/>
            <person name="Martin F."/>
            <person name="Nordberg H.P."/>
            <person name="Cantor M.N."/>
            <person name="Hua S.X."/>
        </authorList>
    </citation>
    <scope>NUCLEOTIDE SEQUENCE [LARGE SCALE GENOMIC DNA]</scope>
    <source>
        <strain evidence="2 3">LaAM-08-1</strain>
    </source>
</reference>
<dbReference type="SUPFAM" id="SSF52047">
    <property type="entry name" value="RNI-like"/>
    <property type="match status" value="1"/>
</dbReference>
<dbReference type="EMBL" id="KN838549">
    <property type="protein sequence ID" value="KIK07177.1"/>
    <property type="molecule type" value="Genomic_DNA"/>
</dbReference>
<dbReference type="Pfam" id="PF12937">
    <property type="entry name" value="F-box-like"/>
    <property type="match status" value="1"/>
</dbReference>
<organism evidence="2 3">
    <name type="scientific">Laccaria amethystina LaAM-08-1</name>
    <dbReference type="NCBI Taxonomy" id="1095629"/>
    <lineage>
        <taxon>Eukaryota</taxon>
        <taxon>Fungi</taxon>
        <taxon>Dikarya</taxon>
        <taxon>Basidiomycota</taxon>
        <taxon>Agaricomycotina</taxon>
        <taxon>Agaricomycetes</taxon>
        <taxon>Agaricomycetidae</taxon>
        <taxon>Agaricales</taxon>
        <taxon>Agaricineae</taxon>
        <taxon>Hydnangiaceae</taxon>
        <taxon>Laccaria</taxon>
    </lineage>
</organism>
<dbReference type="OrthoDB" id="2841072at2759"/>
<reference evidence="3" key="2">
    <citation type="submission" date="2015-01" db="EMBL/GenBank/DDBJ databases">
        <title>Evolutionary Origins and Diversification of the Mycorrhizal Mutualists.</title>
        <authorList>
            <consortium name="DOE Joint Genome Institute"/>
            <consortium name="Mycorrhizal Genomics Consortium"/>
            <person name="Kohler A."/>
            <person name="Kuo A."/>
            <person name="Nagy L.G."/>
            <person name="Floudas D."/>
            <person name="Copeland A."/>
            <person name="Barry K.W."/>
            <person name="Cichocki N."/>
            <person name="Veneault-Fourrey C."/>
            <person name="LaButti K."/>
            <person name="Lindquist E.A."/>
            <person name="Lipzen A."/>
            <person name="Lundell T."/>
            <person name="Morin E."/>
            <person name="Murat C."/>
            <person name="Riley R."/>
            <person name="Ohm R."/>
            <person name="Sun H."/>
            <person name="Tunlid A."/>
            <person name="Henrissat B."/>
            <person name="Grigoriev I.V."/>
            <person name="Hibbett D.S."/>
            <person name="Martin F."/>
        </authorList>
    </citation>
    <scope>NUCLEOTIDE SEQUENCE [LARGE SCALE GENOMIC DNA]</scope>
    <source>
        <strain evidence="3">LaAM-08-1</strain>
    </source>
</reference>
<evidence type="ECO:0000313" key="3">
    <source>
        <dbReference type="Proteomes" id="UP000054477"/>
    </source>
</evidence>
<dbReference type="STRING" id="1095629.A0A0C9YAA3"/>
<evidence type="ECO:0000259" key="1">
    <source>
        <dbReference type="Pfam" id="PF12937"/>
    </source>
</evidence>
<keyword evidence="3" id="KW-1185">Reference proteome</keyword>
<sequence>MVHASNMHRCLRIQDLLSIIFQCVPTASLARLARTCTTFQDPALDILWRTQHTLLPLLRCLPQDSWVIQGGKFKITRNLTASDFERIYVYCHRIRSLTLFSVSGRFEAQVLPMIWSRKPSPGPLLRNLSAVMLVSNDFNGIAIFPRLIIGPHIRTINLYLKDSFSWANLTAMLRKAVPMDLSSFMLRNVAPTPSWSEAESLELLSILRGAKTLDTDSMFLTSRAISLLATFPALEDLKFSVTEQEMEDCTHSMVGNSFRAITCLAIRSDTDNACQLMLMKIQSRTCRFLELCRTSHNSWDVGKLFLALHACNMASSLESLHMCNRGVGYDSFDINVRALKHLHSFEQLRELSVDPSSVDLCDNDLLEFAKSLPQLRSLVFSEDYVLNNLPNCTFIGMQHVIQFCPNLQHLTLCVDARQIPIFATQSDGEYPVGFHLTTLDLQNSPVSNAEDVASYLIMLFPALKNFWTAYNDGGTDFEEGQVDIYRAIWLEAEGLLEHTFRQW</sequence>
<feature type="domain" description="F-box" evidence="1">
    <location>
        <begin position="15"/>
        <end position="51"/>
    </location>
</feature>
<dbReference type="Gene3D" id="3.80.10.10">
    <property type="entry name" value="Ribonuclease Inhibitor"/>
    <property type="match status" value="1"/>
</dbReference>